<dbReference type="Proteomes" id="UP000607311">
    <property type="component" value="Unassembled WGS sequence"/>
</dbReference>
<protein>
    <recommendedName>
        <fullName evidence="1">Knr4/Smi1-like domain-containing protein</fullName>
    </recommendedName>
</protein>
<dbReference type="InterPro" id="IPR018958">
    <property type="entry name" value="Knr4/Smi1-like_dom"/>
</dbReference>
<dbReference type="RefSeq" id="WP_139233185.1">
    <property type="nucleotide sequence ID" value="NZ_BOPD01000026.1"/>
</dbReference>
<dbReference type="SMART" id="SM00860">
    <property type="entry name" value="SMI1_KNR4"/>
    <property type="match status" value="1"/>
</dbReference>
<name>A0A9W5UVE7_9ACTN</name>
<feature type="domain" description="Knr4/Smi1-like" evidence="1">
    <location>
        <begin position="33"/>
        <end position="145"/>
    </location>
</feature>
<dbReference type="Pfam" id="PF14568">
    <property type="entry name" value="SUKH_6"/>
    <property type="match status" value="1"/>
</dbReference>
<dbReference type="Gene3D" id="3.40.1580.10">
    <property type="entry name" value="SMI1/KNR4-like"/>
    <property type="match status" value="1"/>
</dbReference>
<reference evidence="2" key="1">
    <citation type="submission" date="2021-01" db="EMBL/GenBank/DDBJ databases">
        <title>Whole genome shotgun sequence of Verrucosispora sediminis NBRC 107745.</title>
        <authorList>
            <person name="Komaki H."/>
            <person name="Tamura T."/>
        </authorList>
    </citation>
    <scope>NUCLEOTIDE SEQUENCE</scope>
    <source>
        <strain evidence="2">NBRC 107745</strain>
    </source>
</reference>
<dbReference type="SUPFAM" id="SSF160631">
    <property type="entry name" value="SMI1/KNR4-like"/>
    <property type="match status" value="1"/>
</dbReference>
<dbReference type="InterPro" id="IPR037883">
    <property type="entry name" value="Knr4/Smi1-like_sf"/>
</dbReference>
<dbReference type="OrthoDB" id="3373257at2"/>
<evidence type="ECO:0000313" key="2">
    <source>
        <dbReference type="EMBL" id="GIJ35083.1"/>
    </source>
</evidence>
<comment type="caution">
    <text evidence="2">The sequence shown here is derived from an EMBL/GenBank/DDBJ whole genome shotgun (WGS) entry which is preliminary data.</text>
</comment>
<proteinExistence type="predicted"/>
<organism evidence="2 3">
    <name type="scientific">Micromonospora sediminimaris</name>
    <dbReference type="NCBI Taxonomy" id="547162"/>
    <lineage>
        <taxon>Bacteria</taxon>
        <taxon>Bacillati</taxon>
        <taxon>Actinomycetota</taxon>
        <taxon>Actinomycetes</taxon>
        <taxon>Micromonosporales</taxon>
        <taxon>Micromonosporaceae</taxon>
        <taxon>Micromonospora</taxon>
    </lineage>
</organism>
<gene>
    <name evidence="2" type="ORF">Vse01_42310</name>
</gene>
<evidence type="ECO:0000259" key="1">
    <source>
        <dbReference type="SMART" id="SM00860"/>
    </source>
</evidence>
<keyword evidence="3" id="KW-1185">Reference proteome</keyword>
<dbReference type="EMBL" id="BOPD01000026">
    <property type="protein sequence ID" value="GIJ35083.1"/>
    <property type="molecule type" value="Genomic_DNA"/>
</dbReference>
<dbReference type="AlphaFoldDB" id="A0A9W5UVE7"/>
<evidence type="ECO:0000313" key="3">
    <source>
        <dbReference type="Proteomes" id="UP000607311"/>
    </source>
</evidence>
<sequence length="152" mass="16936">MEFEEFEVQVNAFHAERAGRKYPPGFQLFDSWTATDDDLAGVEAELGTQLPSKYKRFMRVFGGGVFSFVELLPAKSPDGRIEDLLSVNAGAYAVPNFVAVAPVGTGDWWGFVSENGVCRDQVSFLDHEDGSIRYDSDDFYEFASIKGLRMGR</sequence>
<accession>A0A9W5UVE7</accession>